<evidence type="ECO:0000313" key="1">
    <source>
        <dbReference type="EMBL" id="KAK3364167.1"/>
    </source>
</evidence>
<name>A0AAJ0HWV5_9PEZI</name>
<accession>A0AAJ0HWV5</accession>
<dbReference type="Proteomes" id="UP001275084">
    <property type="component" value="Unassembled WGS sequence"/>
</dbReference>
<dbReference type="EMBL" id="JAUIQD010000001">
    <property type="protein sequence ID" value="KAK3364167.1"/>
    <property type="molecule type" value="Genomic_DNA"/>
</dbReference>
<organism evidence="1 2">
    <name type="scientific">Lasiosphaeria hispida</name>
    <dbReference type="NCBI Taxonomy" id="260671"/>
    <lineage>
        <taxon>Eukaryota</taxon>
        <taxon>Fungi</taxon>
        <taxon>Dikarya</taxon>
        <taxon>Ascomycota</taxon>
        <taxon>Pezizomycotina</taxon>
        <taxon>Sordariomycetes</taxon>
        <taxon>Sordariomycetidae</taxon>
        <taxon>Sordariales</taxon>
        <taxon>Lasiosphaeriaceae</taxon>
        <taxon>Lasiosphaeria</taxon>
    </lineage>
</organism>
<gene>
    <name evidence="1" type="ORF">B0T25DRAFT_563194</name>
</gene>
<sequence length="96" mass="10886">MRLKGFLTRLDSLAIKVKPALEAQLLARRLAAVHDHRDGGPNEEQEEQKNADGVLLWALFTVTVSLCEDSIGREDDSDETQIVFKQVQRELERKAK</sequence>
<dbReference type="AlphaFoldDB" id="A0AAJ0HWV5"/>
<reference evidence="1" key="2">
    <citation type="submission" date="2023-06" db="EMBL/GenBank/DDBJ databases">
        <authorList>
            <consortium name="Lawrence Berkeley National Laboratory"/>
            <person name="Haridas S."/>
            <person name="Hensen N."/>
            <person name="Bonometti L."/>
            <person name="Westerberg I."/>
            <person name="Brannstrom I.O."/>
            <person name="Guillou S."/>
            <person name="Cros-Aarteil S."/>
            <person name="Calhoun S."/>
            <person name="Kuo A."/>
            <person name="Mondo S."/>
            <person name="Pangilinan J."/>
            <person name="Riley R."/>
            <person name="Labutti K."/>
            <person name="Andreopoulos B."/>
            <person name="Lipzen A."/>
            <person name="Chen C."/>
            <person name="Yanf M."/>
            <person name="Daum C."/>
            <person name="Ng V."/>
            <person name="Clum A."/>
            <person name="Steindorff A."/>
            <person name="Ohm R."/>
            <person name="Martin F."/>
            <person name="Silar P."/>
            <person name="Natvig D."/>
            <person name="Lalanne C."/>
            <person name="Gautier V."/>
            <person name="Ament-Velasquez S.L."/>
            <person name="Kruys A."/>
            <person name="Hutchinson M.I."/>
            <person name="Powell A.J."/>
            <person name="Barry K."/>
            <person name="Miller A.N."/>
            <person name="Grigoriev I.V."/>
            <person name="Debuchy R."/>
            <person name="Gladieux P."/>
            <person name="Thoren M.H."/>
            <person name="Johannesson H."/>
        </authorList>
    </citation>
    <scope>NUCLEOTIDE SEQUENCE</scope>
    <source>
        <strain evidence="1">CBS 955.72</strain>
    </source>
</reference>
<comment type="caution">
    <text evidence="1">The sequence shown here is derived from an EMBL/GenBank/DDBJ whole genome shotgun (WGS) entry which is preliminary data.</text>
</comment>
<keyword evidence="2" id="KW-1185">Reference proteome</keyword>
<protein>
    <submittedName>
        <fullName evidence="1">Uncharacterized protein</fullName>
    </submittedName>
</protein>
<proteinExistence type="predicted"/>
<evidence type="ECO:0000313" key="2">
    <source>
        <dbReference type="Proteomes" id="UP001275084"/>
    </source>
</evidence>
<reference evidence="1" key="1">
    <citation type="journal article" date="2023" name="Mol. Phylogenet. Evol.">
        <title>Genome-scale phylogeny and comparative genomics of the fungal order Sordariales.</title>
        <authorList>
            <person name="Hensen N."/>
            <person name="Bonometti L."/>
            <person name="Westerberg I."/>
            <person name="Brannstrom I.O."/>
            <person name="Guillou S."/>
            <person name="Cros-Aarteil S."/>
            <person name="Calhoun S."/>
            <person name="Haridas S."/>
            <person name="Kuo A."/>
            <person name="Mondo S."/>
            <person name="Pangilinan J."/>
            <person name="Riley R."/>
            <person name="LaButti K."/>
            <person name="Andreopoulos B."/>
            <person name="Lipzen A."/>
            <person name="Chen C."/>
            <person name="Yan M."/>
            <person name="Daum C."/>
            <person name="Ng V."/>
            <person name="Clum A."/>
            <person name="Steindorff A."/>
            <person name="Ohm R.A."/>
            <person name="Martin F."/>
            <person name="Silar P."/>
            <person name="Natvig D.O."/>
            <person name="Lalanne C."/>
            <person name="Gautier V."/>
            <person name="Ament-Velasquez S.L."/>
            <person name="Kruys A."/>
            <person name="Hutchinson M.I."/>
            <person name="Powell A.J."/>
            <person name="Barry K."/>
            <person name="Miller A.N."/>
            <person name="Grigoriev I.V."/>
            <person name="Debuchy R."/>
            <person name="Gladieux P."/>
            <person name="Hiltunen Thoren M."/>
            <person name="Johannesson H."/>
        </authorList>
    </citation>
    <scope>NUCLEOTIDE SEQUENCE</scope>
    <source>
        <strain evidence="1">CBS 955.72</strain>
    </source>
</reference>